<sequence>MRRGYTLIEIIITVTIMGILSIGMFKAMQALTLRSEKAKALSTLSIDSQSALDQISVLLYNRIPMSVVGFDANETPPYQLLENVSGKTVLQWYGAASESYEAGEYSSFIDMNRSDFATKTLYTPETNLSSVLRTERIKWNDPTFDLSKMVLVFPGNTLNGYGITDSPANAITLTGTPPDTIYEKYSLADSAYALTRKEHVSSCFPNPAFDGNTLLLFYNYRPWKGEGFCDGNVTVLATGVNSFRAQMLNGTIRLAIDMNRSIRGSSTPVHLSKQKVVF</sequence>
<evidence type="ECO:0000256" key="1">
    <source>
        <dbReference type="SAM" id="Phobius"/>
    </source>
</evidence>
<gene>
    <name evidence="2" type="ordered locus">Sulku_2234</name>
</gene>
<organism evidence="2 3">
    <name type="scientific">Sulfuricurvum kujiense (strain ATCC BAA-921 / DSM 16994 / JCM 11577 / YK-1)</name>
    <dbReference type="NCBI Taxonomy" id="709032"/>
    <lineage>
        <taxon>Bacteria</taxon>
        <taxon>Pseudomonadati</taxon>
        <taxon>Campylobacterota</taxon>
        <taxon>Epsilonproteobacteria</taxon>
        <taxon>Campylobacterales</taxon>
        <taxon>Sulfurimonadaceae</taxon>
        <taxon>Sulfuricurvum</taxon>
    </lineage>
</organism>
<dbReference type="Pfam" id="PF07963">
    <property type="entry name" value="N_methyl"/>
    <property type="match status" value="1"/>
</dbReference>
<dbReference type="InterPro" id="IPR012902">
    <property type="entry name" value="N_methyl_site"/>
</dbReference>
<dbReference type="InterPro" id="IPR045584">
    <property type="entry name" value="Pilin-like"/>
</dbReference>
<dbReference type="Proteomes" id="UP000008721">
    <property type="component" value="Chromosome"/>
</dbReference>
<dbReference type="STRING" id="709032.Sulku_2234"/>
<evidence type="ECO:0000313" key="2">
    <source>
        <dbReference type="EMBL" id="ADR34894.1"/>
    </source>
</evidence>
<dbReference type="KEGG" id="sku:Sulku_2234"/>
<accession>E4TWP8</accession>
<dbReference type="SUPFAM" id="SSF54523">
    <property type="entry name" value="Pili subunits"/>
    <property type="match status" value="1"/>
</dbReference>
<reference evidence="2 3" key="1">
    <citation type="journal article" date="2012" name="Stand. Genomic Sci.">
        <title>Complete genome sequence of the sulfur compounds oxidizing chemolithoautotroph Sulfuricurvum kujiense type strain (YK-1(T)).</title>
        <authorList>
            <person name="Han C."/>
            <person name="Kotsyurbenko O."/>
            <person name="Chertkov O."/>
            <person name="Held B."/>
            <person name="Lapidus A."/>
            <person name="Nolan M."/>
            <person name="Lucas S."/>
            <person name="Hammon N."/>
            <person name="Deshpande S."/>
            <person name="Cheng J.F."/>
            <person name="Tapia R."/>
            <person name="Goodwin L.A."/>
            <person name="Pitluck S."/>
            <person name="Liolios K."/>
            <person name="Pagani I."/>
            <person name="Ivanova N."/>
            <person name="Mavromatis K."/>
            <person name="Mikhailova N."/>
            <person name="Pati A."/>
            <person name="Chen A."/>
            <person name="Palaniappan K."/>
            <person name="Land M."/>
            <person name="Hauser L."/>
            <person name="Chang Y.J."/>
            <person name="Jeffries C.D."/>
            <person name="Brambilla E.M."/>
            <person name="Rohde M."/>
            <person name="Spring S."/>
            <person name="Sikorski J."/>
            <person name="Goker M."/>
            <person name="Woyke T."/>
            <person name="Bristow J."/>
            <person name="Eisen J.A."/>
            <person name="Markowitz V."/>
            <person name="Hugenholtz P."/>
            <person name="Kyrpides N.C."/>
            <person name="Klenk H.P."/>
            <person name="Detter J.C."/>
        </authorList>
    </citation>
    <scope>NUCLEOTIDE SEQUENCE [LARGE SCALE GENOMIC DNA]</scope>
    <source>
        <strain evidence="3">ATCC BAA-921 / DSM 16994 / JCM 11577 / YK-1</strain>
    </source>
</reference>
<dbReference type="AlphaFoldDB" id="E4TWP8"/>
<feature type="transmembrane region" description="Helical" evidence="1">
    <location>
        <begin position="6"/>
        <end position="25"/>
    </location>
</feature>
<dbReference type="PROSITE" id="PS00409">
    <property type="entry name" value="PROKAR_NTER_METHYL"/>
    <property type="match status" value="1"/>
</dbReference>
<dbReference type="eggNOG" id="COG4968">
    <property type="taxonomic scope" value="Bacteria"/>
</dbReference>
<proteinExistence type="predicted"/>
<name>E4TWP8_SULKY</name>
<dbReference type="NCBIfam" id="TIGR02532">
    <property type="entry name" value="IV_pilin_GFxxxE"/>
    <property type="match status" value="1"/>
</dbReference>
<keyword evidence="1" id="KW-0472">Membrane</keyword>
<keyword evidence="1" id="KW-1133">Transmembrane helix</keyword>
<keyword evidence="1" id="KW-0812">Transmembrane</keyword>
<evidence type="ECO:0008006" key="4">
    <source>
        <dbReference type="Google" id="ProtNLM"/>
    </source>
</evidence>
<dbReference type="HOGENOM" id="CLU_917751_0_0_7"/>
<dbReference type="EMBL" id="CP002355">
    <property type="protein sequence ID" value="ADR34894.1"/>
    <property type="molecule type" value="Genomic_DNA"/>
</dbReference>
<protein>
    <recommendedName>
        <fullName evidence="4">Prepilin-type N-terminal cleavage/methylation domain-containing protein</fullName>
    </recommendedName>
</protein>
<keyword evidence="3" id="KW-1185">Reference proteome</keyword>
<dbReference type="RefSeq" id="WP_013461091.1">
    <property type="nucleotide sequence ID" value="NC_014762.1"/>
</dbReference>
<evidence type="ECO:0000313" key="3">
    <source>
        <dbReference type="Proteomes" id="UP000008721"/>
    </source>
</evidence>
<dbReference type="Gene3D" id="3.30.700.10">
    <property type="entry name" value="Glycoprotein, Type 4 Pilin"/>
    <property type="match status" value="1"/>
</dbReference>
<dbReference type="OrthoDB" id="5372496at2"/>